<dbReference type="InParanoid" id="A0A7N2LI60"/>
<reference evidence="1 2" key="1">
    <citation type="journal article" date="2016" name="G3 (Bethesda)">
        <title>First Draft Assembly and Annotation of the Genome of a California Endemic Oak Quercus lobata Nee (Fagaceae).</title>
        <authorList>
            <person name="Sork V.L."/>
            <person name="Fitz-Gibbon S.T."/>
            <person name="Puiu D."/>
            <person name="Crepeau M."/>
            <person name="Gugger P.F."/>
            <person name="Sherman R."/>
            <person name="Stevens K."/>
            <person name="Langley C.H."/>
            <person name="Pellegrini M."/>
            <person name="Salzberg S.L."/>
        </authorList>
    </citation>
    <scope>NUCLEOTIDE SEQUENCE [LARGE SCALE GENOMIC DNA]</scope>
    <source>
        <strain evidence="1 2">cv. SW786</strain>
    </source>
</reference>
<dbReference type="EnsemblPlants" id="QL04p086924:mrna">
    <property type="protein sequence ID" value="QL04p086924:mrna:CDS:1"/>
    <property type="gene ID" value="QL04p086924"/>
</dbReference>
<dbReference type="EMBL" id="LRBV02000004">
    <property type="status" value="NOT_ANNOTATED_CDS"/>
    <property type="molecule type" value="Genomic_DNA"/>
</dbReference>
<sequence>MTPDTTNFLQILFTTLWSIWYHRNLVVHDGLQPNPLDVVLMTQNRYCRYQNAFIKDESQHFQSHNCSITQSSAGRTWQIIIKIASARRRKKFGTAYAFEAKNRGGEIVFKGIRSCAAISVADALQEALVEASIKASSLGYQQILLLSCCKKLVQVCSRWRTPDWKESIMMADLSHLQQMGLVYKLIFVPKLVLSNVWQLAVMATNMPIQYCWPSMAHVVS</sequence>
<protein>
    <recommendedName>
        <fullName evidence="3">RNase H type-1 domain-containing protein</fullName>
    </recommendedName>
</protein>
<dbReference type="Gramene" id="QL04p086924:mrna">
    <property type="protein sequence ID" value="QL04p086924:mrna:CDS:1"/>
    <property type="gene ID" value="QL04p086924"/>
</dbReference>
<reference evidence="1" key="2">
    <citation type="submission" date="2021-01" db="UniProtKB">
        <authorList>
            <consortium name="EnsemblPlants"/>
        </authorList>
    </citation>
    <scope>IDENTIFICATION</scope>
</reference>
<keyword evidence="2" id="KW-1185">Reference proteome</keyword>
<proteinExistence type="predicted"/>
<accession>A0A7N2LI60</accession>
<evidence type="ECO:0008006" key="3">
    <source>
        <dbReference type="Google" id="ProtNLM"/>
    </source>
</evidence>
<dbReference type="AlphaFoldDB" id="A0A7N2LI60"/>
<evidence type="ECO:0000313" key="1">
    <source>
        <dbReference type="EnsemblPlants" id="QL04p086924:mrna:CDS:1"/>
    </source>
</evidence>
<name>A0A7N2LI60_QUELO</name>
<organism evidence="1 2">
    <name type="scientific">Quercus lobata</name>
    <name type="common">Valley oak</name>
    <dbReference type="NCBI Taxonomy" id="97700"/>
    <lineage>
        <taxon>Eukaryota</taxon>
        <taxon>Viridiplantae</taxon>
        <taxon>Streptophyta</taxon>
        <taxon>Embryophyta</taxon>
        <taxon>Tracheophyta</taxon>
        <taxon>Spermatophyta</taxon>
        <taxon>Magnoliopsida</taxon>
        <taxon>eudicotyledons</taxon>
        <taxon>Gunneridae</taxon>
        <taxon>Pentapetalae</taxon>
        <taxon>rosids</taxon>
        <taxon>fabids</taxon>
        <taxon>Fagales</taxon>
        <taxon>Fagaceae</taxon>
        <taxon>Quercus</taxon>
    </lineage>
</organism>
<evidence type="ECO:0000313" key="2">
    <source>
        <dbReference type="Proteomes" id="UP000594261"/>
    </source>
</evidence>
<dbReference type="Proteomes" id="UP000594261">
    <property type="component" value="Chromosome 4"/>
</dbReference>